<keyword evidence="4" id="KW-0804">Transcription</keyword>
<feature type="compositionally biased region" description="Polar residues" evidence="6">
    <location>
        <begin position="203"/>
        <end position="222"/>
    </location>
</feature>
<keyword evidence="3" id="KW-0238">DNA-binding</keyword>
<dbReference type="SUPFAM" id="SSF57959">
    <property type="entry name" value="Leucine zipper domain"/>
    <property type="match status" value="1"/>
</dbReference>
<feature type="domain" description="BZIP" evidence="7">
    <location>
        <begin position="227"/>
        <end position="284"/>
    </location>
</feature>
<dbReference type="Gene3D" id="1.20.5.170">
    <property type="match status" value="1"/>
</dbReference>
<dbReference type="AlphaFoldDB" id="A0A0D7AH32"/>
<dbReference type="SMART" id="SM00338">
    <property type="entry name" value="BRLZ"/>
    <property type="match status" value="1"/>
</dbReference>
<feature type="region of interest" description="Disordered" evidence="6">
    <location>
        <begin position="115"/>
        <end position="245"/>
    </location>
</feature>
<dbReference type="GO" id="GO:0000977">
    <property type="term" value="F:RNA polymerase II transcription regulatory region sequence-specific DNA binding"/>
    <property type="evidence" value="ECO:0007669"/>
    <property type="project" value="TreeGrafter"/>
</dbReference>
<feature type="compositionally biased region" description="Low complexity" evidence="6">
    <location>
        <begin position="180"/>
        <end position="193"/>
    </location>
</feature>
<keyword evidence="5" id="KW-0539">Nucleus</keyword>
<evidence type="ECO:0000313" key="8">
    <source>
        <dbReference type="EMBL" id="KIY50153.1"/>
    </source>
</evidence>
<evidence type="ECO:0000256" key="5">
    <source>
        <dbReference type="ARBA" id="ARBA00023242"/>
    </source>
</evidence>
<dbReference type="Proteomes" id="UP000054144">
    <property type="component" value="Unassembled WGS sequence"/>
</dbReference>
<evidence type="ECO:0000313" key="9">
    <source>
        <dbReference type="Proteomes" id="UP000054144"/>
    </source>
</evidence>
<feature type="region of interest" description="Disordered" evidence="6">
    <location>
        <begin position="287"/>
        <end position="311"/>
    </location>
</feature>
<dbReference type="CDD" id="cd14705">
    <property type="entry name" value="bZIP_Zip1"/>
    <property type="match status" value="1"/>
</dbReference>
<dbReference type="PROSITE" id="PS00036">
    <property type="entry name" value="BZIP_BASIC"/>
    <property type="match status" value="1"/>
</dbReference>
<evidence type="ECO:0000256" key="3">
    <source>
        <dbReference type="ARBA" id="ARBA00023125"/>
    </source>
</evidence>
<dbReference type="PANTHER" id="PTHR13044:SF14">
    <property type="entry name" value="CRYPTOCEPHAL, ISOFORM A"/>
    <property type="match status" value="1"/>
</dbReference>
<accession>A0A0D7AH32</accession>
<dbReference type="GO" id="GO:0005634">
    <property type="term" value="C:nucleus"/>
    <property type="evidence" value="ECO:0007669"/>
    <property type="project" value="UniProtKB-SubCell"/>
</dbReference>
<evidence type="ECO:0000256" key="4">
    <source>
        <dbReference type="ARBA" id="ARBA00023163"/>
    </source>
</evidence>
<name>A0A0D7AH32_9AGAR</name>
<evidence type="ECO:0000256" key="6">
    <source>
        <dbReference type="SAM" id="MobiDB-lite"/>
    </source>
</evidence>
<feature type="compositionally biased region" description="Pro residues" evidence="6">
    <location>
        <begin position="150"/>
        <end position="161"/>
    </location>
</feature>
<dbReference type="InterPro" id="IPR046347">
    <property type="entry name" value="bZIP_sf"/>
</dbReference>
<dbReference type="Pfam" id="PF07716">
    <property type="entry name" value="bZIP_2"/>
    <property type="match status" value="1"/>
</dbReference>
<dbReference type="PROSITE" id="PS50217">
    <property type="entry name" value="BZIP"/>
    <property type="match status" value="1"/>
</dbReference>
<dbReference type="InterPro" id="IPR004827">
    <property type="entry name" value="bZIP"/>
</dbReference>
<evidence type="ECO:0000256" key="2">
    <source>
        <dbReference type="ARBA" id="ARBA00023015"/>
    </source>
</evidence>
<feature type="compositionally biased region" description="Basic and acidic residues" evidence="6">
    <location>
        <begin position="72"/>
        <end position="85"/>
    </location>
</feature>
<keyword evidence="2" id="KW-0805">Transcription regulation</keyword>
<proteinExistence type="predicted"/>
<feature type="compositionally biased region" description="Pro residues" evidence="6">
    <location>
        <begin position="124"/>
        <end position="134"/>
    </location>
</feature>
<feature type="region of interest" description="Disordered" evidence="6">
    <location>
        <begin position="43"/>
        <end position="102"/>
    </location>
</feature>
<dbReference type="GO" id="GO:0001228">
    <property type="term" value="F:DNA-binding transcription activator activity, RNA polymerase II-specific"/>
    <property type="evidence" value="ECO:0007669"/>
    <property type="project" value="TreeGrafter"/>
</dbReference>
<feature type="region of interest" description="Disordered" evidence="6">
    <location>
        <begin position="1"/>
        <end position="24"/>
    </location>
</feature>
<evidence type="ECO:0000259" key="7">
    <source>
        <dbReference type="PROSITE" id="PS50217"/>
    </source>
</evidence>
<dbReference type="PANTHER" id="PTHR13044">
    <property type="entry name" value="ACTIVATING TRANSCRIPTION FACTOR ATF 4/5"/>
    <property type="match status" value="1"/>
</dbReference>
<evidence type="ECO:0000256" key="1">
    <source>
        <dbReference type="ARBA" id="ARBA00004123"/>
    </source>
</evidence>
<gene>
    <name evidence="8" type="ORF">FISHEDRAFT_71769</name>
</gene>
<reference evidence="8 9" key="1">
    <citation type="journal article" date="2015" name="Fungal Genet. Biol.">
        <title>Evolution of novel wood decay mechanisms in Agaricales revealed by the genome sequences of Fistulina hepatica and Cylindrobasidium torrendii.</title>
        <authorList>
            <person name="Floudas D."/>
            <person name="Held B.W."/>
            <person name="Riley R."/>
            <person name="Nagy L.G."/>
            <person name="Koehler G."/>
            <person name="Ransdell A.S."/>
            <person name="Younus H."/>
            <person name="Chow J."/>
            <person name="Chiniquy J."/>
            <person name="Lipzen A."/>
            <person name="Tritt A."/>
            <person name="Sun H."/>
            <person name="Haridas S."/>
            <person name="LaButti K."/>
            <person name="Ohm R.A."/>
            <person name="Kues U."/>
            <person name="Blanchette R.A."/>
            <person name="Grigoriev I.V."/>
            <person name="Minto R.E."/>
            <person name="Hibbett D.S."/>
        </authorList>
    </citation>
    <scope>NUCLEOTIDE SEQUENCE [LARGE SCALE GENOMIC DNA]</scope>
    <source>
        <strain evidence="8 9">ATCC 64428</strain>
    </source>
</reference>
<protein>
    <recommendedName>
        <fullName evidence="7">BZIP domain-containing protein</fullName>
    </recommendedName>
</protein>
<dbReference type="OrthoDB" id="1939598at2759"/>
<sequence length="311" mass="33638">MPPNLRGLNVIHPSPPASNDHDLLNVPDLSAQLELWTHLAFESEDGKEIHRKPQQQSPSISHPESVFDDDGEHSSDSRQSIDRRPSPGGDPLSAFSSNQPHTQFDFNSFLAAAFPYGIPHQTQHPPPPPPPPQQPQQTVPSLAQLLALHMPPPGTVPPPLNVPNSVNASPQQKRPRIDSVDSASYSPISASSSTVGQHLLPPINTTVSQPAQSQQGSVTPVSASDDKRRRNTAASARFRLKKKEREAALESKAKELENRVNELERECEGLRRENGWLKGLVVGVTGVAPPSMTGATPQILAGAKRARDGDD</sequence>
<dbReference type="EMBL" id="KN881676">
    <property type="protein sequence ID" value="KIY50153.1"/>
    <property type="molecule type" value="Genomic_DNA"/>
</dbReference>
<organism evidence="8 9">
    <name type="scientific">Fistulina hepatica ATCC 64428</name>
    <dbReference type="NCBI Taxonomy" id="1128425"/>
    <lineage>
        <taxon>Eukaryota</taxon>
        <taxon>Fungi</taxon>
        <taxon>Dikarya</taxon>
        <taxon>Basidiomycota</taxon>
        <taxon>Agaricomycotina</taxon>
        <taxon>Agaricomycetes</taxon>
        <taxon>Agaricomycetidae</taxon>
        <taxon>Agaricales</taxon>
        <taxon>Fistulinaceae</taxon>
        <taxon>Fistulina</taxon>
    </lineage>
</organism>
<keyword evidence="9" id="KW-1185">Reference proteome</keyword>
<comment type="subcellular location">
    <subcellularLocation>
        <location evidence="1">Nucleus</location>
    </subcellularLocation>
</comment>